<dbReference type="KEGG" id="rmb:K529_016220"/>
<dbReference type="Gene3D" id="3.40.50.300">
    <property type="entry name" value="P-loop containing nucleotide triphosphate hydrolases"/>
    <property type="match status" value="1"/>
</dbReference>
<gene>
    <name evidence="5" type="ORF">K529_016220</name>
</gene>
<dbReference type="SMART" id="SM00382">
    <property type="entry name" value="AAA"/>
    <property type="match status" value="1"/>
</dbReference>
<evidence type="ECO:0000313" key="6">
    <source>
        <dbReference type="Proteomes" id="UP000013243"/>
    </source>
</evidence>
<dbReference type="SUPFAM" id="SSF52540">
    <property type="entry name" value="P-loop containing nucleoside triphosphate hydrolases"/>
    <property type="match status" value="1"/>
</dbReference>
<dbReference type="OrthoDB" id="9802264at2"/>
<name>A0A1B1A6X1_9RHOB</name>
<dbReference type="GO" id="GO:0016887">
    <property type="term" value="F:ATP hydrolysis activity"/>
    <property type="evidence" value="ECO:0007669"/>
    <property type="project" value="InterPro"/>
</dbReference>
<dbReference type="Pfam" id="PF00005">
    <property type="entry name" value="ABC_tran"/>
    <property type="match status" value="1"/>
</dbReference>
<keyword evidence="1" id="KW-0813">Transport</keyword>
<dbReference type="PROSITE" id="PS00211">
    <property type="entry name" value="ABC_TRANSPORTER_1"/>
    <property type="match status" value="1"/>
</dbReference>
<keyword evidence="3 5" id="KW-0067">ATP-binding</keyword>
<geneLocation type="plasmid" evidence="5 6">
    <name>unnamed1</name>
</geneLocation>
<proteinExistence type="predicted"/>
<dbReference type="InterPro" id="IPR003593">
    <property type="entry name" value="AAA+_ATPase"/>
</dbReference>
<dbReference type="PANTHER" id="PTHR43423:SF1">
    <property type="entry name" value="ABC TRANSPORTER I FAMILY MEMBER 17"/>
    <property type="match status" value="1"/>
</dbReference>
<reference evidence="5 6" key="1">
    <citation type="journal article" date="2016" name="ISME J.">
        <title>Global occurrence and heterogeneity of the Roseobacter-clade species Ruegeria mobilis.</title>
        <authorList>
            <person name="Sonnenschein E."/>
            <person name="Gram L."/>
        </authorList>
    </citation>
    <scope>NUCLEOTIDE SEQUENCE [LARGE SCALE GENOMIC DNA]</scope>
    <source>
        <strain evidence="5 6">F1926</strain>
        <plasmid evidence="5 6">unnamed1</plasmid>
    </source>
</reference>
<evidence type="ECO:0000256" key="3">
    <source>
        <dbReference type="ARBA" id="ARBA00022840"/>
    </source>
</evidence>
<dbReference type="InterPro" id="IPR027417">
    <property type="entry name" value="P-loop_NTPase"/>
</dbReference>
<evidence type="ECO:0000313" key="5">
    <source>
        <dbReference type="EMBL" id="ANP42324.1"/>
    </source>
</evidence>
<dbReference type="GeneID" id="28251411"/>
<protein>
    <submittedName>
        <fullName evidence="5">ABC transporter ATP-binding protein</fullName>
    </submittedName>
</protein>
<dbReference type="PANTHER" id="PTHR43423">
    <property type="entry name" value="ABC TRANSPORTER I FAMILY MEMBER 17"/>
    <property type="match status" value="1"/>
</dbReference>
<keyword evidence="5" id="KW-0614">Plasmid</keyword>
<evidence type="ECO:0000256" key="1">
    <source>
        <dbReference type="ARBA" id="ARBA00022448"/>
    </source>
</evidence>
<dbReference type="InterPro" id="IPR017871">
    <property type="entry name" value="ABC_transporter-like_CS"/>
</dbReference>
<dbReference type="RefSeq" id="WP_005614065.1">
    <property type="nucleotide sequence ID" value="NZ_CP015231.1"/>
</dbReference>
<feature type="domain" description="ABC transporter" evidence="4">
    <location>
        <begin position="25"/>
        <end position="246"/>
    </location>
</feature>
<evidence type="ECO:0000259" key="4">
    <source>
        <dbReference type="PROSITE" id="PS50893"/>
    </source>
</evidence>
<dbReference type="InterPro" id="IPR003439">
    <property type="entry name" value="ABC_transporter-like_ATP-bd"/>
</dbReference>
<organism evidence="5 6">
    <name type="scientific">Tritonibacter mobilis F1926</name>
    <dbReference type="NCBI Taxonomy" id="1265309"/>
    <lineage>
        <taxon>Bacteria</taxon>
        <taxon>Pseudomonadati</taxon>
        <taxon>Pseudomonadota</taxon>
        <taxon>Alphaproteobacteria</taxon>
        <taxon>Rhodobacterales</taxon>
        <taxon>Paracoccaceae</taxon>
        <taxon>Tritonibacter</taxon>
    </lineage>
</organism>
<sequence length="252" mass="27274">MSNAQIATFSPTAQRVTTDPCLLPLRVRDLGLKCAETSILHGLDLDLAPHGCTVIMGPNGAGKSMLLKLLHGLIQPTAGRIEWGGKSPTEVTARQAMVFQKPVLLRRSVAANIDFVLKARRKPHTQRDSLLEHVGLLHKARDPARRLSGGEAQRLALARALASEPEVLFLDEATASLDPASVKAIEDIILDASARGIRIILVTHDIGQAKRLADDVVFLQGGRVAEHSAARDFFPNPQSPAARDYLNGRLVF</sequence>
<dbReference type="EMBL" id="CP015231">
    <property type="protein sequence ID" value="ANP42324.1"/>
    <property type="molecule type" value="Genomic_DNA"/>
</dbReference>
<dbReference type="AlphaFoldDB" id="A0A1B1A6X1"/>
<dbReference type="PROSITE" id="PS50893">
    <property type="entry name" value="ABC_TRANSPORTER_2"/>
    <property type="match status" value="1"/>
</dbReference>
<dbReference type="Proteomes" id="UP000013243">
    <property type="component" value="Plasmid unnamed1"/>
</dbReference>
<keyword evidence="2" id="KW-0547">Nucleotide-binding</keyword>
<dbReference type="GO" id="GO:0005524">
    <property type="term" value="F:ATP binding"/>
    <property type="evidence" value="ECO:0007669"/>
    <property type="project" value="UniProtKB-KW"/>
</dbReference>
<accession>A0A1B1A6X1</accession>
<evidence type="ECO:0000256" key="2">
    <source>
        <dbReference type="ARBA" id="ARBA00022741"/>
    </source>
</evidence>